<dbReference type="GO" id="GO:0016491">
    <property type="term" value="F:oxidoreductase activity"/>
    <property type="evidence" value="ECO:0007669"/>
    <property type="project" value="InterPro"/>
</dbReference>
<dbReference type="EMBL" id="UINC01186133">
    <property type="protein sequence ID" value="SVD98208.1"/>
    <property type="molecule type" value="Genomic_DNA"/>
</dbReference>
<dbReference type="SUPFAM" id="SSF46626">
    <property type="entry name" value="Cytochrome c"/>
    <property type="match status" value="1"/>
</dbReference>
<dbReference type="Pfam" id="PF03150">
    <property type="entry name" value="CCP_MauG"/>
    <property type="match status" value="1"/>
</dbReference>
<dbReference type="InterPro" id="IPR004852">
    <property type="entry name" value="Di-haem_cyt_c_peroxidsae"/>
</dbReference>
<reference evidence="2" key="1">
    <citation type="submission" date="2018-05" db="EMBL/GenBank/DDBJ databases">
        <authorList>
            <person name="Lanie J.A."/>
            <person name="Ng W.-L."/>
            <person name="Kazmierczak K.M."/>
            <person name="Andrzejewski T.M."/>
            <person name="Davidsen T.M."/>
            <person name="Wayne K.J."/>
            <person name="Tettelin H."/>
            <person name="Glass J.I."/>
            <person name="Rusch D."/>
            <person name="Podicherti R."/>
            <person name="Tsui H.-C.T."/>
            <person name="Winkler M.E."/>
        </authorList>
    </citation>
    <scope>NUCLEOTIDE SEQUENCE</scope>
</reference>
<dbReference type="InterPro" id="IPR036909">
    <property type="entry name" value="Cyt_c-like_dom_sf"/>
</dbReference>
<dbReference type="GO" id="GO:0020037">
    <property type="term" value="F:heme binding"/>
    <property type="evidence" value="ECO:0007669"/>
    <property type="project" value="InterPro"/>
</dbReference>
<accession>A0A382ZU54</accession>
<proteinExistence type="predicted"/>
<evidence type="ECO:0000259" key="1">
    <source>
        <dbReference type="Pfam" id="PF03150"/>
    </source>
</evidence>
<dbReference type="GO" id="GO:0009055">
    <property type="term" value="F:electron transfer activity"/>
    <property type="evidence" value="ECO:0007669"/>
    <property type="project" value="InterPro"/>
</dbReference>
<organism evidence="2">
    <name type="scientific">marine metagenome</name>
    <dbReference type="NCBI Taxonomy" id="408172"/>
    <lineage>
        <taxon>unclassified sequences</taxon>
        <taxon>metagenomes</taxon>
        <taxon>ecological metagenomes</taxon>
    </lineage>
</organism>
<sequence>MHSTKPHIRKGAISLLTSFMLLVCHFASAADEREALGQALFFDTNLSLRRNQSCSSCHDPNIAFSDGRNDNVLGAVSLGDDGVSLGDRNAPSLTYASLIPTFQ</sequence>
<dbReference type="AlphaFoldDB" id="A0A382ZU54"/>
<evidence type="ECO:0000313" key="2">
    <source>
        <dbReference type="EMBL" id="SVD98208.1"/>
    </source>
</evidence>
<feature type="non-terminal residue" evidence="2">
    <location>
        <position position="103"/>
    </location>
</feature>
<name>A0A382ZU54_9ZZZZ</name>
<protein>
    <recommendedName>
        <fullName evidence="1">Di-haem cytochrome c peroxidase domain-containing protein</fullName>
    </recommendedName>
</protein>
<dbReference type="Gene3D" id="1.10.760.10">
    <property type="entry name" value="Cytochrome c-like domain"/>
    <property type="match status" value="1"/>
</dbReference>
<feature type="domain" description="Di-haem cytochrome c peroxidase" evidence="1">
    <location>
        <begin position="32"/>
        <end position="98"/>
    </location>
</feature>
<gene>
    <name evidence="2" type="ORF">METZ01_LOCUS451062</name>
</gene>